<dbReference type="InterPro" id="IPR001650">
    <property type="entry name" value="Helicase_C-like"/>
</dbReference>
<keyword evidence="1" id="KW-0547">Nucleotide-binding</keyword>
<protein>
    <submittedName>
        <fullName evidence="7">Helicase-related protein</fullName>
    </submittedName>
</protein>
<accession>A0ABU4D1G0</accession>
<sequence>MIGQEHLVPGSRVRFPGDATVVTLVQVKQGSFWDFVYRDADGSLADVTLAEEEIGEIELVSSTSSPRFTGNPRQFRLGVEALRIQNAFRHDMAGLAVSNISPLPHQLDAVYGSFLEEPALRFLLADDPGAGKTIMAGLYIKELMLRRAADRVLIVTPANLRPQWQRELAERFDIHCIQFDSSTLDSNPTQNAWDLHDFVIVSRDFLKREEVINAFAAAEKHWDLAILDEAHGYTLHVDGKGLINKRSERYKAAERIAEKAHRLILLTATPHSGRNESLWGLLRLLDPDAYGDRCPKHGLSLNPNQYRKVAKERMVDMAGNKLFRPRFPHTVGYELRGAELDLYDAVTNFVSKELAEIRGAGAASAAGFALTTMQRRLASSVRAIRRTLGRRIDRLERAIEDPAAYLRTRRDFKATAYPDDAEMLADLDEDDLWKLEEQALEEWLPATISELEDELVALRPLLVKAQETEEGGTEVKLNELLDVVKNEGLRDDQTTKLLIFTEHKDTLDYLVEKLQPNFTVAVIHGGMKLRERIAAEREFRERAQIMVATEAAGEGINLQFCHLMMNYDIPWNPNRLEQRMGRIHRIGQTRDVHIYNLVATNTREGHVLATLLRKMENMGRALGDEVFDVIGETFNGYRLRDLIEQVIAGELSKEAAAEAIGGDLVDPEMEARFRALTENALATHHLDWQAEADRAARAEEKRLPPGYLERFFRDAIEYLGGTISDRLDRGTLRVKRTPDHLVARSRLTGATREVFPSYERLTFDKAVALRQRTTDEDRAMPEAELCGPGHPLFDSMITAIIDSTHEDVERGARFVTPDADEPAIVYFVVGDSVDGNGEVVHRAFSTVMQPVGGSLSSVKLFLYDLLTMDTERTTAEVALSETDAITAWARRHEFERHFQQARDDRIKVSAIQEDYLRRSFAAILQRHQETLFDLDAEVEQSAPGAEGRLRKSELGKAQVEEKRNRRLAETQRGRNVKRGPVRILATALVLPGQEDSDDRSHPAFPETKHSNSEIETIAINEATRFETESRDADIVKSVEADNVGFDLLSLKGIERRCIEVKGRAGVGAVELTWSEFAKAIELGDDYWLYVVLDCASSKPRLYRVQNPSRALANAWSSNLDVRYEVAPQPIIDASEDQL</sequence>
<dbReference type="Pfam" id="PF00176">
    <property type="entry name" value="SNF2-rel_dom"/>
    <property type="match status" value="1"/>
</dbReference>
<dbReference type="Pfam" id="PF00271">
    <property type="entry name" value="Helicase_C"/>
    <property type="match status" value="1"/>
</dbReference>
<dbReference type="CDD" id="cd18793">
    <property type="entry name" value="SF2_C_SNF"/>
    <property type="match status" value="1"/>
</dbReference>
<evidence type="ECO:0000259" key="6">
    <source>
        <dbReference type="PROSITE" id="PS51194"/>
    </source>
</evidence>
<name>A0ABU4D1G0_9NOCA</name>
<dbReference type="Gene3D" id="3.40.50.10810">
    <property type="entry name" value="Tandem AAA-ATPase domain"/>
    <property type="match status" value="1"/>
</dbReference>
<dbReference type="InterPro" id="IPR027417">
    <property type="entry name" value="P-loop_NTPase"/>
</dbReference>
<organism evidence="7 8">
    <name type="scientific">Rhodococcus cerastii</name>
    <dbReference type="NCBI Taxonomy" id="908616"/>
    <lineage>
        <taxon>Bacteria</taxon>
        <taxon>Bacillati</taxon>
        <taxon>Actinomycetota</taxon>
        <taxon>Actinomycetes</taxon>
        <taxon>Mycobacteriales</taxon>
        <taxon>Nocardiaceae</taxon>
        <taxon>Rhodococcus</taxon>
    </lineage>
</organism>
<dbReference type="GO" id="GO:0004386">
    <property type="term" value="F:helicase activity"/>
    <property type="evidence" value="ECO:0007669"/>
    <property type="project" value="UniProtKB-KW"/>
</dbReference>
<evidence type="ECO:0000313" key="7">
    <source>
        <dbReference type="EMBL" id="MDV6303540.1"/>
    </source>
</evidence>
<dbReference type="Proteomes" id="UP001186104">
    <property type="component" value="Unassembled WGS sequence"/>
</dbReference>
<evidence type="ECO:0000259" key="5">
    <source>
        <dbReference type="PROSITE" id="PS51192"/>
    </source>
</evidence>
<dbReference type="CDD" id="cd18011">
    <property type="entry name" value="DEXDc_RapA"/>
    <property type="match status" value="1"/>
</dbReference>
<keyword evidence="4" id="KW-0067">ATP-binding</keyword>
<dbReference type="EMBL" id="JAWLKF010000006">
    <property type="protein sequence ID" value="MDV6303540.1"/>
    <property type="molecule type" value="Genomic_DNA"/>
</dbReference>
<dbReference type="PROSITE" id="PS51192">
    <property type="entry name" value="HELICASE_ATP_BIND_1"/>
    <property type="match status" value="1"/>
</dbReference>
<dbReference type="SMART" id="SM00487">
    <property type="entry name" value="DEXDc"/>
    <property type="match status" value="1"/>
</dbReference>
<dbReference type="Pfam" id="PF13020">
    <property type="entry name" value="NOV_C"/>
    <property type="match status" value="1"/>
</dbReference>
<dbReference type="InterPro" id="IPR014001">
    <property type="entry name" value="Helicase_ATP-bd"/>
</dbReference>
<reference evidence="7 8" key="1">
    <citation type="submission" date="2023-10" db="EMBL/GenBank/DDBJ databases">
        <title>Development of a sustainable strategy for remediation of hydrocarbon-contaminated territories based on the waste exchange concept.</title>
        <authorList>
            <person name="Krivoruchko A."/>
        </authorList>
    </citation>
    <scope>NUCLEOTIDE SEQUENCE [LARGE SCALE GENOMIC DNA]</scope>
    <source>
        <strain evidence="7 8">IEGM 1327</strain>
    </source>
</reference>
<dbReference type="SUPFAM" id="SSF52540">
    <property type="entry name" value="P-loop containing nucleoside triphosphate hydrolases"/>
    <property type="match status" value="2"/>
</dbReference>
<dbReference type="SMART" id="SM00490">
    <property type="entry name" value="HELICc"/>
    <property type="match status" value="1"/>
</dbReference>
<dbReference type="InterPro" id="IPR038718">
    <property type="entry name" value="SNF2-like_sf"/>
</dbReference>
<feature type="domain" description="Helicase ATP-binding" evidence="5">
    <location>
        <begin position="113"/>
        <end position="288"/>
    </location>
</feature>
<comment type="caution">
    <text evidence="7">The sequence shown here is derived from an EMBL/GenBank/DDBJ whole genome shotgun (WGS) entry which is preliminary data.</text>
</comment>
<gene>
    <name evidence="7" type="ORF">R3P93_13320</name>
</gene>
<dbReference type="InterPro" id="IPR049730">
    <property type="entry name" value="SNF2/RAD54-like_C"/>
</dbReference>
<keyword evidence="2" id="KW-0378">Hydrolase</keyword>
<dbReference type="PANTHER" id="PTHR45766:SF6">
    <property type="entry name" value="SWI_SNF-RELATED MATRIX-ASSOCIATED ACTIN-DEPENDENT REGULATOR OF CHROMATIN SUBFAMILY A-LIKE PROTEIN 1"/>
    <property type="match status" value="1"/>
</dbReference>
<dbReference type="InterPro" id="IPR024975">
    <property type="entry name" value="NOV_C"/>
</dbReference>
<dbReference type="PROSITE" id="PS51194">
    <property type="entry name" value="HELICASE_CTER"/>
    <property type="match status" value="1"/>
</dbReference>
<feature type="domain" description="Helicase C-terminal" evidence="6">
    <location>
        <begin position="476"/>
        <end position="638"/>
    </location>
</feature>
<evidence type="ECO:0000313" key="8">
    <source>
        <dbReference type="Proteomes" id="UP001186104"/>
    </source>
</evidence>
<evidence type="ECO:0000256" key="4">
    <source>
        <dbReference type="ARBA" id="ARBA00022840"/>
    </source>
</evidence>
<dbReference type="Gene3D" id="3.40.50.300">
    <property type="entry name" value="P-loop containing nucleotide triphosphate hydrolases"/>
    <property type="match status" value="1"/>
</dbReference>
<dbReference type="PANTHER" id="PTHR45766">
    <property type="entry name" value="DNA ANNEALING HELICASE AND ENDONUCLEASE ZRANB3 FAMILY MEMBER"/>
    <property type="match status" value="1"/>
</dbReference>
<dbReference type="InterPro" id="IPR000330">
    <property type="entry name" value="SNF2_N"/>
</dbReference>
<evidence type="ECO:0000256" key="2">
    <source>
        <dbReference type="ARBA" id="ARBA00022801"/>
    </source>
</evidence>
<evidence type="ECO:0000256" key="3">
    <source>
        <dbReference type="ARBA" id="ARBA00022806"/>
    </source>
</evidence>
<keyword evidence="3 7" id="KW-0347">Helicase</keyword>
<proteinExistence type="predicted"/>
<dbReference type="RefSeq" id="WP_317533206.1">
    <property type="nucleotide sequence ID" value="NZ_JAWLKF010000006.1"/>
</dbReference>
<evidence type="ECO:0000256" key="1">
    <source>
        <dbReference type="ARBA" id="ARBA00022741"/>
    </source>
</evidence>
<dbReference type="InterPro" id="IPR057342">
    <property type="entry name" value="DEXDc_RapA"/>
</dbReference>
<keyword evidence="8" id="KW-1185">Reference proteome</keyword>